<feature type="compositionally biased region" description="Polar residues" evidence="1">
    <location>
        <begin position="20"/>
        <end position="29"/>
    </location>
</feature>
<accession>A0ABV0YHN5</accession>
<feature type="region of interest" description="Disordered" evidence="1">
    <location>
        <begin position="1"/>
        <end position="34"/>
    </location>
</feature>
<keyword evidence="3" id="KW-1185">Reference proteome</keyword>
<protein>
    <submittedName>
        <fullName evidence="2">Uncharacterized protein</fullName>
    </submittedName>
</protein>
<evidence type="ECO:0000256" key="1">
    <source>
        <dbReference type="SAM" id="MobiDB-lite"/>
    </source>
</evidence>
<evidence type="ECO:0000313" key="2">
    <source>
        <dbReference type="EMBL" id="MEQ2293367.1"/>
    </source>
</evidence>
<dbReference type="EMBL" id="JAHRIP010032478">
    <property type="protein sequence ID" value="MEQ2293367.1"/>
    <property type="molecule type" value="Genomic_DNA"/>
</dbReference>
<organism evidence="2 3">
    <name type="scientific">Ameca splendens</name>
    <dbReference type="NCBI Taxonomy" id="208324"/>
    <lineage>
        <taxon>Eukaryota</taxon>
        <taxon>Metazoa</taxon>
        <taxon>Chordata</taxon>
        <taxon>Craniata</taxon>
        <taxon>Vertebrata</taxon>
        <taxon>Euteleostomi</taxon>
        <taxon>Actinopterygii</taxon>
        <taxon>Neopterygii</taxon>
        <taxon>Teleostei</taxon>
        <taxon>Neoteleostei</taxon>
        <taxon>Acanthomorphata</taxon>
        <taxon>Ovalentaria</taxon>
        <taxon>Atherinomorphae</taxon>
        <taxon>Cyprinodontiformes</taxon>
        <taxon>Goodeidae</taxon>
        <taxon>Ameca</taxon>
    </lineage>
</organism>
<comment type="caution">
    <text evidence="2">The sequence shown here is derived from an EMBL/GenBank/DDBJ whole genome shotgun (WGS) entry which is preliminary data.</text>
</comment>
<gene>
    <name evidence="2" type="ORF">AMECASPLE_032608</name>
</gene>
<proteinExistence type="predicted"/>
<evidence type="ECO:0000313" key="3">
    <source>
        <dbReference type="Proteomes" id="UP001469553"/>
    </source>
</evidence>
<reference evidence="2 3" key="1">
    <citation type="submission" date="2021-06" db="EMBL/GenBank/DDBJ databases">
        <authorList>
            <person name="Palmer J.M."/>
        </authorList>
    </citation>
    <scope>NUCLEOTIDE SEQUENCE [LARGE SCALE GENOMIC DNA]</scope>
    <source>
        <strain evidence="2 3">AS_MEX2019</strain>
        <tissue evidence="2">Muscle</tissue>
    </source>
</reference>
<sequence length="130" mass="14628">MGWRQGHQSIAGQHRHTQDKQPSTHSFTPKGNVEKPINLTVMILDCGRRPEYPERTHACTGKTCKLHAERPRTFLLQGNSATNCATMQPSIVYFRMIPHWFDSSSFAVEPTPVRMAALLSSANACMWECA</sequence>
<dbReference type="Proteomes" id="UP001469553">
    <property type="component" value="Unassembled WGS sequence"/>
</dbReference>
<feature type="compositionally biased region" description="Polar residues" evidence="1">
    <location>
        <begin position="1"/>
        <end position="11"/>
    </location>
</feature>
<name>A0ABV0YHN5_9TELE</name>